<organism evidence="14 15">
    <name type="scientific">Rhodopseudomonas palustris (strain DX-1)</name>
    <dbReference type="NCBI Taxonomy" id="652103"/>
    <lineage>
        <taxon>Bacteria</taxon>
        <taxon>Pseudomonadati</taxon>
        <taxon>Pseudomonadota</taxon>
        <taxon>Alphaproteobacteria</taxon>
        <taxon>Hyphomicrobiales</taxon>
        <taxon>Nitrobacteraceae</taxon>
        <taxon>Rhodopseudomonas</taxon>
    </lineage>
</organism>
<dbReference type="STRING" id="652103.Rpdx1_3483"/>
<comment type="catalytic activity">
    <reaction evidence="9 10 11">
        <text>adenosine(37) in tRNA + dimethylallyl diphosphate = N(6)-dimethylallyladenosine(37) in tRNA + diphosphate</text>
        <dbReference type="Rhea" id="RHEA:26482"/>
        <dbReference type="Rhea" id="RHEA-COMP:10162"/>
        <dbReference type="Rhea" id="RHEA-COMP:10375"/>
        <dbReference type="ChEBI" id="CHEBI:33019"/>
        <dbReference type="ChEBI" id="CHEBI:57623"/>
        <dbReference type="ChEBI" id="CHEBI:74411"/>
        <dbReference type="ChEBI" id="CHEBI:74415"/>
        <dbReference type="EC" id="2.5.1.75"/>
    </reaction>
</comment>
<keyword evidence="6 10" id="KW-0547">Nucleotide-binding</keyword>
<feature type="site" description="Interaction with substrate tRNA" evidence="10">
    <location>
        <position position="111"/>
    </location>
</feature>
<dbReference type="InterPro" id="IPR039657">
    <property type="entry name" value="Dimethylallyltransferase"/>
</dbReference>
<gene>
    <name evidence="10" type="primary">miaA</name>
    <name evidence="14" type="ordered locus">Rpdx1_3483</name>
</gene>
<reference evidence="14" key="1">
    <citation type="submission" date="2010-12" db="EMBL/GenBank/DDBJ databases">
        <title>Complete sequence of Rhodopseudomonas palustris DX-1.</title>
        <authorList>
            <consortium name="US DOE Joint Genome Institute"/>
            <person name="Lucas S."/>
            <person name="Copeland A."/>
            <person name="Lapidus A."/>
            <person name="Cheng J.-F."/>
            <person name="Goodwin L."/>
            <person name="Pitluck S."/>
            <person name="Misra M."/>
            <person name="Chertkov O."/>
            <person name="Detter J.C."/>
            <person name="Han C."/>
            <person name="Tapia R."/>
            <person name="Land M."/>
            <person name="Hauser L."/>
            <person name="Kyrpides N."/>
            <person name="Ivanova N."/>
            <person name="Ovchinnikova G."/>
            <person name="Logan B."/>
            <person name="Oda Y."/>
            <person name="Harwood C."/>
            <person name="Woyke T."/>
        </authorList>
    </citation>
    <scope>NUCLEOTIDE SEQUENCE [LARGE SCALE GENOMIC DNA]</scope>
    <source>
        <strain evidence="14">DX-1</strain>
    </source>
</reference>
<evidence type="ECO:0000256" key="13">
    <source>
        <dbReference type="RuleBase" id="RU003785"/>
    </source>
</evidence>
<feature type="binding site" evidence="10">
    <location>
        <begin position="20"/>
        <end position="27"/>
    </location>
    <ligand>
        <name>ATP</name>
        <dbReference type="ChEBI" id="CHEBI:30616"/>
    </ligand>
</feature>
<dbReference type="HOGENOM" id="CLU_032616_0_1_5"/>
<dbReference type="eggNOG" id="COG0324">
    <property type="taxonomic scope" value="Bacteria"/>
</dbReference>
<dbReference type="EMBL" id="CP002418">
    <property type="protein sequence ID" value="ADU45052.1"/>
    <property type="molecule type" value="Genomic_DNA"/>
</dbReference>
<dbReference type="HAMAP" id="MF_00185">
    <property type="entry name" value="IPP_trans"/>
    <property type="match status" value="1"/>
</dbReference>
<dbReference type="SUPFAM" id="SSF52540">
    <property type="entry name" value="P-loop containing nucleoside triphosphate hydrolases"/>
    <property type="match status" value="2"/>
</dbReference>
<comment type="cofactor">
    <cofactor evidence="1 10">
        <name>Mg(2+)</name>
        <dbReference type="ChEBI" id="CHEBI:18420"/>
    </cofactor>
</comment>
<evidence type="ECO:0000313" key="14">
    <source>
        <dbReference type="EMBL" id="ADU45052.1"/>
    </source>
</evidence>
<dbReference type="FunFam" id="1.10.20.140:FF:000001">
    <property type="entry name" value="tRNA dimethylallyltransferase"/>
    <property type="match status" value="1"/>
</dbReference>
<proteinExistence type="inferred from homology"/>
<dbReference type="EC" id="2.5.1.75" evidence="10"/>
<dbReference type="Pfam" id="PF01715">
    <property type="entry name" value="IPPT"/>
    <property type="match status" value="1"/>
</dbReference>
<evidence type="ECO:0000256" key="7">
    <source>
        <dbReference type="ARBA" id="ARBA00022840"/>
    </source>
</evidence>
<dbReference type="InterPro" id="IPR027417">
    <property type="entry name" value="P-loop_NTPase"/>
</dbReference>
<evidence type="ECO:0000256" key="9">
    <source>
        <dbReference type="ARBA" id="ARBA00049563"/>
    </source>
</evidence>
<evidence type="ECO:0000256" key="11">
    <source>
        <dbReference type="RuleBase" id="RU003783"/>
    </source>
</evidence>
<dbReference type="Gene3D" id="3.40.50.300">
    <property type="entry name" value="P-loop containing nucleotide triphosphate hydrolases"/>
    <property type="match status" value="1"/>
</dbReference>
<feature type="site" description="Interaction with substrate tRNA" evidence="10">
    <location>
        <position position="137"/>
    </location>
</feature>
<accession>E6VCY3</accession>
<evidence type="ECO:0000256" key="10">
    <source>
        <dbReference type="HAMAP-Rule" id="MF_00185"/>
    </source>
</evidence>
<dbReference type="PANTHER" id="PTHR11088:SF60">
    <property type="entry name" value="TRNA DIMETHYLALLYLTRANSFERASE"/>
    <property type="match status" value="1"/>
</dbReference>
<comment type="caution">
    <text evidence="10">Lacks conserved residue(s) required for the propagation of feature annotation.</text>
</comment>
<dbReference type="NCBIfam" id="TIGR00174">
    <property type="entry name" value="miaA"/>
    <property type="match status" value="1"/>
</dbReference>
<evidence type="ECO:0000313" key="15">
    <source>
        <dbReference type="Proteomes" id="UP000001402"/>
    </source>
</evidence>
<comment type="function">
    <text evidence="2 10 12">Catalyzes the transfer of a dimethylallyl group onto the adenine at position 37 in tRNAs that read codons beginning with uridine, leading to the formation of N6-(dimethylallyl)adenosine (i(6)A).</text>
</comment>
<dbReference type="GO" id="GO:0052381">
    <property type="term" value="F:tRNA dimethylallyltransferase activity"/>
    <property type="evidence" value="ECO:0007669"/>
    <property type="project" value="UniProtKB-UniRule"/>
</dbReference>
<keyword evidence="8 10" id="KW-0460">Magnesium</keyword>
<comment type="subunit">
    <text evidence="10">Monomer.</text>
</comment>
<keyword evidence="7 10" id="KW-0067">ATP-binding</keyword>
<dbReference type="Proteomes" id="UP000001402">
    <property type="component" value="Chromosome"/>
</dbReference>
<protein>
    <recommendedName>
        <fullName evidence="10">tRNA dimethylallyltransferase</fullName>
        <ecNumber evidence="10">2.5.1.75</ecNumber>
    </recommendedName>
    <alternativeName>
        <fullName evidence="10">Dimethylallyl diphosphate:tRNA dimethylallyltransferase</fullName>
        <shortName evidence="10">DMAPP:tRNA dimethylallyltransferase</shortName>
        <shortName evidence="10">DMATase</shortName>
    </alternativeName>
    <alternativeName>
        <fullName evidence="10">Isopentenyl-diphosphate:tRNA isopentenyltransferase</fullName>
        <shortName evidence="10">IPP transferase</shortName>
        <shortName evidence="10">IPPT</shortName>
        <shortName evidence="10">IPTase</shortName>
    </alternativeName>
</protein>
<evidence type="ECO:0000256" key="4">
    <source>
        <dbReference type="ARBA" id="ARBA00022679"/>
    </source>
</evidence>
<evidence type="ECO:0000256" key="8">
    <source>
        <dbReference type="ARBA" id="ARBA00022842"/>
    </source>
</evidence>
<sequence>MTAEGPERRGRRPAAVLIAGPTASGKSALALRLAEARGGAVINTDSMQVYRDLRIITARPTPDEEALVPHLLYGTVDAAVNFSAGAYVEAAAAALAEARSAGLLPILIGGTGLYFKALTRGLSAVPPVPAEVRDAVRLRLDRNGVLALHAELAGCDPEAAARLAPADRTRIARALEVVLATGRPLTEWHRQASPPLLPPDEVAAVFLAPDREALYERIDSRFAAMLQAGALDEVSALAERRLDPLLPAMKAHGVPALIRHLRGEIGLDEAAAIGAADTRHYAKRQFTWFRHQLPEFRWVKPEEAGALLDNVIRGRA</sequence>
<dbReference type="BioCyc" id="RPAL652103:RPDX1_RS17185-MONOMER"/>
<keyword evidence="5 10" id="KW-0819">tRNA processing</keyword>
<feature type="region of interest" description="Interaction with substrate tRNA" evidence="10">
    <location>
        <begin position="45"/>
        <end position="48"/>
    </location>
</feature>
<dbReference type="GO" id="GO:0005524">
    <property type="term" value="F:ATP binding"/>
    <property type="evidence" value="ECO:0007669"/>
    <property type="project" value="UniProtKB-UniRule"/>
</dbReference>
<name>E6VCY3_RHOPX</name>
<evidence type="ECO:0000256" key="2">
    <source>
        <dbReference type="ARBA" id="ARBA00003213"/>
    </source>
</evidence>
<dbReference type="AlphaFoldDB" id="E6VCY3"/>
<dbReference type="InterPro" id="IPR018022">
    <property type="entry name" value="IPT"/>
</dbReference>
<evidence type="ECO:0000256" key="6">
    <source>
        <dbReference type="ARBA" id="ARBA00022741"/>
    </source>
</evidence>
<evidence type="ECO:0000256" key="12">
    <source>
        <dbReference type="RuleBase" id="RU003784"/>
    </source>
</evidence>
<keyword evidence="4 10" id="KW-0808">Transferase</keyword>
<dbReference type="PANTHER" id="PTHR11088">
    <property type="entry name" value="TRNA DIMETHYLALLYLTRANSFERASE"/>
    <property type="match status" value="1"/>
</dbReference>
<evidence type="ECO:0000256" key="5">
    <source>
        <dbReference type="ARBA" id="ARBA00022694"/>
    </source>
</evidence>
<dbReference type="KEGG" id="rpx:Rpdx1_3483"/>
<dbReference type="GO" id="GO:0006400">
    <property type="term" value="P:tRNA modification"/>
    <property type="evidence" value="ECO:0007669"/>
    <property type="project" value="TreeGrafter"/>
</dbReference>
<dbReference type="Gene3D" id="1.10.20.140">
    <property type="match status" value="1"/>
</dbReference>
<evidence type="ECO:0000256" key="1">
    <source>
        <dbReference type="ARBA" id="ARBA00001946"/>
    </source>
</evidence>
<comment type="similarity">
    <text evidence="3 10 13">Belongs to the IPP transferase family.</text>
</comment>
<evidence type="ECO:0000256" key="3">
    <source>
        <dbReference type="ARBA" id="ARBA00005842"/>
    </source>
</evidence>
<feature type="binding site" evidence="10">
    <location>
        <begin position="22"/>
        <end position="27"/>
    </location>
    <ligand>
        <name>substrate</name>
    </ligand>
</feature>